<dbReference type="Pfam" id="PF11875">
    <property type="entry name" value="DnaJ-like_C11_C"/>
    <property type="match status" value="1"/>
</dbReference>
<dbReference type="Gene3D" id="1.10.287.110">
    <property type="entry name" value="DnaJ domain"/>
    <property type="match status" value="1"/>
</dbReference>
<name>A0A7D9D9R3_PARCT</name>
<dbReference type="Pfam" id="PF22774">
    <property type="entry name" value="DNAJC11_beta-barrel"/>
    <property type="match status" value="1"/>
</dbReference>
<dbReference type="InterPro" id="IPR001623">
    <property type="entry name" value="DnaJ_domain"/>
</dbReference>
<dbReference type="EMBL" id="CACRXK020000183">
    <property type="protein sequence ID" value="CAB3979273.1"/>
    <property type="molecule type" value="Genomic_DNA"/>
</dbReference>
<evidence type="ECO:0000313" key="4">
    <source>
        <dbReference type="EMBL" id="CAB3979273.1"/>
    </source>
</evidence>
<dbReference type="CDD" id="cd06257">
    <property type="entry name" value="DnaJ"/>
    <property type="match status" value="1"/>
</dbReference>
<evidence type="ECO:0000256" key="1">
    <source>
        <dbReference type="ARBA" id="ARBA00004370"/>
    </source>
</evidence>
<dbReference type="PROSITE" id="PS50076">
    <property type="entry name" value="DNAJ_2"/>
    <property type="match status" value="1"/>
</dbReference>
<dbReference type="InterPro" id="IPR052243">
    <property type="entry name" value="Mito_inner_membrane_organizer"/>
</dbReference>
<reference evidence="4" key="1">
    <citation type="submission" date="2020-04" db="EMBL/GenBank/DDBJ databases">
        <authorList>
            <person name="Alioto T."/>
            <person name="Alioto T."/>
            <person name="Gomez Garrido J."/>
        </authorList>
    </citation>
    <scope>NUCLEOTIDE SEQUENCE</scope>
    <source>
        <strain evidence="4">A484AB</strain>
    </source>
</reference>
<dbReference type="PANTHER" id="PTHR44157:SF1">
    <property type="entry name" value="DNAJ HOMOLOG SUBFAMILY C MEMBER 11"/>
    <property type="match status" value="1"/>
</dbReference>
<dbReference type="Pfam" id="PF00226">
    <property type="entry name" value="DnaJ"/>
    <property type="match status" value="1"/>
</dbReference>
<dbReference type="GO" id="GO:0042407">
    <property type="term" value="P:cristae formation"/>
    <property type="evidence" value="ECO:0007669"/>
    <property type="project" value="TreeGrafter"/>
</dbReference>
<dbReference type="OrthoDB" id="18010at2759"/>
<gene>
    <name evidence="4" type="ORF">PACLA_8A041830</name>
</gene>
<dbReference type="PANTHER" id="PTHR44157">
    <property type="entry name" value="DNAJ HOMOLOG SUBFAMILY C MEMBER 11"/>
    <property type="match status" value="1"/>
</dbReference>
<keyword evidence="5" id="KW-1185">Reference proteome</keyword>
<feature type="non-terminal residue" evidence="4">
    <location>
        <position position="1"/>
    </location>
</feature>
<dbReference type="PROSITE" id="PS00636">
    <property type="entry name" value="DNAJ_1"/>
    <property type="match status" value="1"/>
</dbReference>
<evidence type="ECO:0000256" key="3">
    <source>
        <dbReference type="ARBA" id="ARBA00023186"/>
    </source>
</evidence>
<dbReference type="InterPro" id="IPR036869">
    <property type="entry name" value="J_dom_sf"/>
</dbReference>
<keyword evidence="2" id="KW-0472">Membrane</keyword>
<dbReference type="SUPFAM" id="SSF46565">
    <property type="entry name" value="Chaperone J-domain"/>
    <property type="match status" value="1"/>
</dbReference>
<dbReference type="GO" id="GO:0016020">
    <property type="term" value="C:membrane"/>
    <property type="evidence" value="ECO:0007669"/>
    <property type="project" value="UniProtKB-SubCell"/>
</dbReference>
<keyword evidence="3" id="KW-0143">Chaperone</keyword>
<dbReference type="InterPro" id="IPR024586">
    <property type="entry name" value="DnaJ-like_C11_C"/>
</dbReference>
<dbReference type="SMART" id="SM00271">
    <property type="entry name" value="DnaJ"/>
    <property type="match status" value="1"/>
</dbReference>
<protein>
    <submittedName>
        <fullName evidence="4">DnaJ homolog subfamily C member 11</fullName>
    </submittedName>
</protein>
<comment type="caution">
    <text evidence="4">The sequence shown here is derived from an EMBL/GenBank/DDBJ whole genome shotgun (WGS) entry which is preliminary data.</text>
</comment>
<proteinExistence type="predicted"/>
<dbReference type="PRINTS" id="PR00625">
    <property type="entry name" value="JDOMAIN"/>
</dbReference>
<dbReference type="InterPro" id="IPR018253">
    <property type="entry name" value="DnaJ_domain_CS"/>
</dbReference>
<organism evidence="4 5">
    <name type="scientific">Paramuricea clavata</name>
    <name type="common">Red gorgonian</name>
    <name type="synonym">Violescent sea-whip</name>
    <dbReference type="NCBI Taxonomy" id="317549"/>
    <lineage>
        <taxon>Eukaryota</taxon>
        <taxon>Metazoa</taxon>
        <taxon>Cnidaria</taxon>
        <taxon>Anthozoa</taxon>
        <taxon>Octocorallia</taxon>
        <taxon>Malacalcyonacea</taxon>
        <taxon>Plexauridae</taxon>
        <taxon>Paramuricea</taxon>
    </lineage>
</organism>
<evidence type="ECO:0000256" key="2">
    <source>
        <dbReference type="ARBA" id="ARBA00023136"/>
    </source>
</evidence>
<dbReference type="InterPro" id="IPR055225">
    <property type="entry name" value="DNAJC11-like_beta-barrel"/>
</dbReference>
<accession>A0A7D9D9R3</accession>
<sequence length="532" mass="60070">ASVEDIKSSYRRLCKLFHPDRHVDPAKKEHAVKLFNQLQKAYEVLSDQDKRAIYDIYGQKGLDADWQVIARQRSPAEIQEEYERLQRQKEEERLHRRTNPKGNFVVGVDGTDLFEPYDDYNDRAMPNVEVTKMVINQSIEAPLTTSDTMTLSGNLTVQNGNGIGHVSAAWRRVVSTFSWAEIEFAAGNGPTLQLRAFRNLTTCSYGNLGLVFHKQTRGIGAGVQAMVARQLGSHTTGYITWKGGSGSSMESSLVKESDNSRLQLGLQLGVKNCFASLTYQYKIDVDTRLRTGIKLGLLESQLSYGADRKISEHSNLGASITIGSLNGVVLKIRLNRSNQSFVFPLLLSDSISPMAIFYGTVTPLILYYAISTLLVKPFLAKAKETESKEKQDKYAEKLAQMKKNAEEYIELMRASYETCVECERKRHGLVIVNAWYGNFFSFNENDLNNPYRVNKVIDVTLALQCQVKDSKLFLTEGCKAQINGFYDPCIGEEKSLRVRYLFRDTLHEVTIDENEPLAIPRQSHRLHSTTTT</sequence>
<dbReference type="Proteomes" id="UP001152795">
    <property type="component" value="Unassembled WGS sequence"/>
</dbReference>
<dbReference type="AlphaFoldDB" id="A0A7D9D9R3"/>
<evidence type="ECO:0000313" key="5">
    <source>
        <dbReference type="Proteomes" id="UP001152795"/>
    </source>
</evidence>
<comment type="subcellular location">
    <subcellularLocation>
        <location evidence="1">Membrane</location>
    </subcellularLocation>
</comment>
<dbReference type="GO" id="GO:0005739">
    <property type="term" value="C:mitochondrion"/>
    <property type="evidence" value="ECO:0007669"/>
    <property type="project" value="GOC"/>
</dbReference>